<name>A0ABZ0VPC2_9HYPH</name>
<dbReference type="Proteomes" id="UP001322481">
    <property type="component" value="Chromosome"/>
</dbReference>
<dbReference type="RefSeq" id="WP_322414174.1">
    <property type="nucleotide sequence ID" value="NZ_CP139858.1"/>
</dbReference>
<accession>A0ABZ0VPC2</accession>
<gene>
    <name evidence="1" type="ORF">U0R22_003493</name>
</gene>
<protein>
    <submittedName>
        <fullName evidence="1">Uncharacterized protein</fullName>
    </submittedName>
</protein>
<keyword evidence="2" id="KW-1185">Reference proteome</keyword>
<proteinExistence type="predicted"/>
<evidence type="ECO:0000313" key="2">
    <source>
        <dbReference type="Proteomes" id="UP001322481"/>
    </source>
</evidence>
<organism evidence="1 2">
    <name type="scientific">Mesorhizobium huakuii</name>
    <dbReference type="NCBI Taxonomy" id="28104"/>
    <lineage>
        <taxon>Bacteria</taxon>
        <taxon>Pseudomonadati</taxon>
        <taxon>Pseudomonadota</taxon>
        <taxon>Alphaproteobacteria</taxon>
        <taxon>Hyphomicrobiales</taxon>
        <taxon>Phyllobacteriaceae</taxon>
        <taxon>Mesorhizobium</taxon>
    </lineage>
</organism>
<dbReference type="EMBL" id="CP139858">
    <property type="protein sequence ID" value="WQB99317.1"/>
    <property type="molecule type" value="Genomic_DNA"/>
</dbReference>
<sequence length="140" mass="15677">MDHKPALYALLRLHAEIGGRIKENKVQALKLIEDMKHVEAVLHMLEPGFNARTIAPKRRNNPNPHFKRGHVIRAALGVLRAATAPMSAEEIGIALLRSKGVLEPTKAEIELMYGSVSASLKNNRDVTVHEGRPRRWSLIR</sequence>
<evidence type="ECO:0000313" key="1">
    <source>
        <dbReference type="EMBL" id="WQB99317.1"/>
    </source>
</evidence>
<reference evidence="1 2" key="1">
    <citation type="submission" date="2023-11" db="EMBL/GenBank/DDBJ databases">
        <authorList>
            <person name="Panchal A.K."/>
            <person name="Meaney J.S."/>
            <person name="Karas B.J."/>
            <person name="diCenzo G.C."/>
        </authorList>
    </citation>
    <scope>NUCLEOTIDE SEQUENCE [LARGE SCALE GENOMIC DNA]</scope>
    <source>
        <strain evidence="1 2">NZP2235</strain>
    </source>
</reference>